<dbReference type="PROSITE" id="PS51635">
    <property type="entry name" value="PNPLA"/>
    <property type="match status" value="1"/>
</dbReference>
<dbReference type="KEGG" id="nao:Y958_27650"/>
<feature type="domain" description="PNPLA" evidence="3">
    <location>
        <begin position="119"/>
        <end position="424"/>
    </location>
</feature>
<feature type="active site" description="Proton acceptor" evidence="2">
    <location>
        <position position="411"/>
    </location>
</feature>
<feature type="short sequence motif" description="GXSXG" evidence="2">
    <location>
        <begin position="161"/>
        <end position="165"/>
    </location>
</feature>
<proteinExistence type="predicted"/>
<evidence type="ECO:0000313" key="5">
    <source>
        <dbReference type="Proteomes" id="UP000197153"/>
    </source>
</evidence>
<evidence type="ECO:0000313" key="4">
    <source>
        <dbReference type="EMBL" id="ASG24629.1"/>
    </source>
</evidence>
<dbReference type="Gene3D" id="3.40.1090.10">
    <property type="entry name" value="Cytosolic phospholipase A2 catalytic domain"/>
    <property type="match status" value="1"/>
</dbReference>
<name>A0A248K1G0_9PROT</name>
<feature type="active site" description="Nucleophile" evidence="2">
    <location>
        <position position="163"/>
    </location>
</feature>
<dbReference type="EMBL" id="CP022112">
    <property type="protein sequence ID" value="ASG24629.1"/>
    <property type="molecule type" value="Genomic_DNA"/>
</dbReference>
<dbReference type="InterPro" id="IPR002641">
    <property type="entry name" value="PNPLA_dom"/>
</dbReference>
<keyword evidence="1 2" id="KW-0443">Lipid metabolism</keyword>
<keyword evidence="2" id="KW-0442">Lipid degradation</keyword>
<sequence length="717" mass="77911">MRGGSVSLAPVKLEHPIQNTSPIARKSVCREMKDGKAARPGPLSKTRAIDAFENKFILIVDILVENSMIESRRLRHSQTIEEGAIMAQGSPPSALSEDEKAKFLAWPPPVTDRTFELGLVLGGTVSAGAYTAGALDFLIQALDHWHGQNPPHKVLLRLAAGTSGGAVCAAVLGVSLNKSITPVRQSQAELNVEGNDARNALKDALKDNPFWQLWVESLDLNPMLDTDDLDQDQPARALLNDTPIKHAMTAVLQRTITPGTLSRPWVANPFRVATTVCNLRGVPYTVAGAPIIGPYSGNAFVEHDDYAWFALSDPNRPAPQDLRPNEFHLPRPPAEQNGSSYDILGRFARASGAMPVGLPSQELSRPAIHYLYRPYTRVNDYGVPGIGWPKPDWSELPEVLAGGDYTFTGVDGGTMNNDPVKIAHDALAGVGQHNPRPPGQANRALLLIDPLVDKPTHIEAVDGSLVATVKAVINTFVHGSRYLTADLDLFQDRDVFSRFQLVPNRLAENGLPIPGDKAPLDKDKNAPVGEAALAGTDLFAMAGWYARPLRVHDYLLGRFNMATYLRTEMILRASNPVFDGWFPDRLDLLKDYGLTERGTPFPGEVQAGTDRAVFFLPIIPVPEGSFGVQPPEWPTDALDTEDLEALSDRIDQRVEVLLKKVRADSLPGFGPWLLSLVASGGIASALTDRIMDDLKKTLADRGLMSTPPENPPDVPGP</sequence>
<dbReference type="InterPro" id="IPR016035">
    <property type="entry name" value="Acyl_Trfase/lysoPLipase"/>
</dbReference>
<reference evidence="4 5" key="1">
    <citation type="submission" date="2017-06" db="EMBL/GenBank/DDBJ databases">
        <title>Complete genome sequence of Nitrospirillum amazonense strain CBAmC, an endophytic nitrogen-fixing and plant growth-promoting bacterium, isolated from sugarcane.</title>
        <authorList>
            <person name="Schwab S."/>
            <person name="dos Santos Teixeira K.R."/>
            <person name="Simoes Araujo J.L."/>
            <person name="Soares Vidal M."/>
            <person name="Borges de Freitas H.R."/>
            <person name="Rivello Crivelaro A.L."/>
            <person name="Bueno de Camargo Nunes A."/>
            <person name="dos Santos C.M."/>
            <person name="Palmeira da Silva Rosa D."/>
            <person name="da Silva Padilha D."/>
            <person name="da Silva E."/>
            <person name="Araujo Terra L."/>
            <person name="Soares Mendes V."/>
            <person name="Farinelli L."/>
            <person name="Magalhaes Cruz L."/>
            <person name="Baldani J.I."/>
        </authorList>
    </citation>
    <scope>NUCLEOTIDE SEQUENCE [LARGE SCALE GENOMIC DNA]</scope>
    <source>
        <strain evidence="4 5">CBAmC</strain>
    </source>
</reference>
<dbReference type="Pfam" id="PF01734">
    <property type="entry name" value="Patatin"/>
    <property type="match status" value="1"/>
</dbReference>
<dbReference type="Proteomes" id="UP000197153">
    <property type="component" value="Chromosome 3"/>
</dbReference>
<protein>
    <recommendedName>
        <fullName evidence="3">PNPLA domain-containing protein</fullName>
    </recommendedName>
</protein>
<feature type="short sequence motif" description="DGA/G" evidence="2">
    <location>
        <begin position="411"/>
        <end position="413"/>
    </location>
</feature>
<dbReference type="GO" id="GO:0016787">
    <property type="term" value="F:hydrolase activity"/>
    <property type="evidence" value="ECO:0007669"/>
    <property type="project" value="UniProtKB-UniRule"/>
</dbReference>
<evidence type="ECO:0000256" key="1">
    <source>
        <dbReference type="ARBA" id="ARBA00023098"/>
    </source>
</evidence>
<dbReference type="GO" id="GO:0016042">
    <property type="term" value="P:lipid catabolic process"/>
    <property type="evidence" value="ECO:0007669"/>
    <property type="project" value="UniProtKB-UniRule"/>
</dbReference>
<evidence type="ECO:0000259" key="3">
    <source>
        <dbReference type="PROSITE" id="PS51635"/>
    </source>
</evidence>
<comment type="caution">
    <text evidence="2">Lacks conserved residue(s) required for the propagation of feature annotation.</text>
</comment>
<dbReference type="SUPFAM" id="SSF52151">
    <property type="entry name" value="FabD/lysophospholipase-like"/>
    <property type="match status" value="1"/>
</dbReference>
<evidence type="ECO:0000256" key="2">
    <source>
        <dbReference type="PROSITE-ProRule" id="PRU01161"/>
    </source>
</evidence>
<dbReference type="AlphaFoldDB" id="A0A248K1G0"/>
<gene>
    <name evidence="4" type="ORF">Y958_27650</name>
</gene>
<organism evidence="4 5">
    <name type="scientific">Nitrospirillum viridazoti CBAmc</name>
    <dbReference type="NCBI Taxonomy" id="1441467"/>
    <lineage>
        <taxon>Bacteria</taxon>
        <taxon>Pseudomonadati</taxon>
        <taxon>Pseudomonadota</taxon>
        <taxon>Alphaproteobacteria</taxon>
        <taxon>Rhodospirillales</taxon>
        <taxon>Azospirillaceae</taxon>
        <taxon>Nitrospirillum</taxon>
        <taxon>Nitrospirillum viridazoti</taxon>
    </lineage>
</organism>
<keyword evidence="2" id="KW-0378">Hydrolase</keyword>
<keyword evidence="5" id="KW-1185">Reference proteome</keyword>
<accession>A0A248K1G0</accession>